<evidence type="ECO:0000313" key="2">
    <source>
        <dbReference type="EMBL" id="KAF5188375.1"/>
    </source>
</evidence>
<dbReference type="Proteomes" id="UP000554482">
    <property type="component" value="Unassembled WGS sequence"/>
</dbReference>
<keyword evidence="3" id="KW-1185">Reference proteome</keyword>
<organism evidence="2 3">
    <name type="scientific">Thalictrum thalictroides</name>
    <name type="common">Rue-anemone</name>
    <name type="synonym">Anemone thalictroides</name>
    <dbReference type="NCBI Taxonomy" id="46969"/>
    <lineage>
        <taxon>Eukaryota</taxon>
        <taxon>Viridiplantae</taxon>
        <taxon>Streptophyta</taxon>
        <taxon>Embryophyta</taxon>
        <taxon>Tracheophyta</taxon>
        <taxon>Spermatophyta</taxon>
        <taxon>Magnoliopsida</taxon>
        <taxon>Ranunculales</taxon>
        <taxon>Ranunculaceae</taxon>
        <taxon>Thalictroideae</taxon>
        <taxon>Thalictrum</taxon>
    </lineage>
</organism>
<feature type="chain" id="PRO_5029821190" description="Transmembrane protein" evidence="1">
    <location>
        <begin position="32"/>
        <end position="65"/>
    </location>
</feature>
<comment type="caution">
    <text evidence="2">The sequence shown here is derived from an EMBL/GenBank/DDBJ whole genome shotgun (WGS) entry which is preliminary data.</text>
</comment>
<protein>
    <recommendedName>
        <fullName evidence="4">Transmembrane protein</fullName>
    </recommendedName>
</protein>
<proteinExistence type="predicted"/>
<keyword evidence="1" id="KW-0732">Signal</keyword>
<evidence type="ECO:0000313" key="3">
    <source>
        <dbReference type="Proteomes" id="UP000554482"/>
    </source>
</evidence>
<dbReference type="AlphaFoldDB" id="A0A7J6VW14"/>
<evidence type="ECO:0008006" key="4">
    <source>
        <dbReference type="Google" id="ProtNLM"/>
    </source>
</evidence>
<accession>A0A7J6VW14</accession>
<gene>
    <name evidence="2" type="ORF">FRX31_022036</name>
</gene>
<evidence type="ECO:0000256" key="1">
    <source>
        <dbReference type="SAM" id="SignalP"/>
    </source>
</evidence>
<dbReference type="OrthoDB" id="1728445at2759"/>
<dbReference type="EMBL" id="JABWDY010026879">
    <property type="protein sequence ID" value="KAF5188375.1"/>
    <property type="molecule type" value="Genomic_DNA"/>
</dbReference>
<sequence length="65" mass="7348">MNNSRLIFAFNAITMLIFFLILSYSAGSVDASRPLTTRNYRSWSRDFSAMIERAYSGPSRPGKGH</sequence>
<reference evidence="2 3" key="1">
    <citation type="submission" date="2020-06" db="EMBL/GenBank/DDBJ databases">
        <title>Transcriptomic and genomic resources for Thalictrum thalictroides and T. hernandezii: Facilitating candidate gene discovery in an emerging model plant lineage.</title>
        <authorList>
            <person name="Arias T."/>
            <person name="Riano-Pachon D.M."/>
            <person name="Di Stilio V.S."/>
        </authorList>
    </citation>
    <scope>NUCLEOTIDE SEQUENCE [LARGE SCALE GENOMIC DNA]</scope>
    <source>
        <strain evidence="3">cv. WT478/WT964</strain>
        <tissue evidence="2">Leaves</tissue>
    </source>
</reference>
<feature type="signal peptide" evidence="1">
    <location>
        <begin position="1"/>
        <end position="31"/>
    </location>
</feature>
<name>A0A7J6VW14_THATH</name>